<dbReference type="InterPro" id="IPR057996">
    <property type="entry name" value="K52_C"/>
</dbReference>
<dbReference type="Pfam" id="PF25692">
    <property type="entry name" value="Phage_depo_C"/>
    <property type="match status" value="1"/>
</dbReference>
<evidence type="ECO:0000313" key="3">
    <source>
        <dbReference type="Proteomes" id="UP001187531"/>
    </source>
</evidence>
<organism evidence="2 3">
    <name type="scientific">Artemia franciscana</name>
    <name type="common">Brine shrimp</name>
    <name type="synonym">Artemia sanfranciscana</name>
    <dbReference type="NCBI Taxonomy" id="6661"/>
    <lineage>
        <taxon>Eukaryota</taxon>
        <taxon>Metazoa</taxon>
        <taxon>Ecdysozoa</taxon>
        <taxon>Arthropoda</taxon>
        <taxon>Crustacea</taxon>
        <taxon>Branchiopoda</taxon>
        <taxon>Anostraca</taxon>
        <taxon>Artemiidae</taxon>
        <taxon>Artemia</taxon>
    </lineage>
</organism>
<evidence type="ECO:0000259" key="1">
    <source>
        <dbReference type="Pfam" id="PF25692"/>
    </source>
</evidence>
<proteinExistence type="predicted"/>
<keyword evidence="3" id="KW-1185">Reference proteome</keyword>
<accession>A0AA88KQZ3</accession>
<dbReference type="AlphaFoldDB" id="A0AA88KQZ3"/>
<feature type="domain" description="Depolymerase 2 capsule K5-specific C-terminal" evidence="1">
    <location>
        <begin position="752"/>
        <end position="815"/>
    </location>
</feature>
<comment type="caution">
    <text evidence="2">The sequence shown here is derived from an EMBL/GenBank/DDBJ whole genome shotgun (WGS) entry which is preliminary data.</text>
</comment>
<dbReference type="Proteomes" id="UP001187531">
    <property type="component" value="Unassembled WGS sequence"/>
</dbReference>
<reference evidence="2" key="1">
    <citation type="submission" date="2023-07" db="EMBL/GenBank/DDBJ databases">
        <title>Chromosome-level genome assembly of Artemia franciscana.</title>
        <authorList>
            <person name="Jo E."/>
        </authorList>
    </citation>
    <scope>NUCLEOTIDE SEQUENCE</scope>
    <source>
        <tissue evidence="2">Whole body</tissue>
    </source>
</reference>
<gene>
    <name evidence="2" type="ORF">QYM36_019439</name>
</gene>
<name>A0AA88KQZ3_ARTSF</name>
<sequence>MALPAGVSTFTLNFGRPTDFVGSILGKKITIKPSHDVLMLGTLQTVALPHTDQEGFVDLNGDAITDFWYTIDAETLDSTGRTVGAVVRRLVQVTSDVTDPVDLEMIPSDTVVSPVGSVPLPAITSVNGATGVVLEDGESASGVALGAAMEDGSHPLRVAANAAIDERALALLDPSTVIFEPSRFPGCDPTGETSSKAALQTAVRETPRSGTLLIPAGTYLIQGGTASIANFHGPTGTDRKSIRIVGTDALIINDIDNAVFDFTSRFVDEHVVDSLSVIDVPNDNAEYPGSNKGVRLNFTHDLDWKRGDLVKLVADDPIPEDRPESSGKVARAGTNLRVHEVSTSEGYVIALGTLVDSYTINVRVAKYGDETAVLEGVSYDITDARLAATSGYPLAVFRSMVSPRVLNVDLRRLTSTGISFESCHAYEASVSAGFAYDNPVVSSLGYVINDKASTFGRAWIEAGAVRHAFTTNTSQVVAGTDLYSYGRSFYSTVSGKVSNATNAAFDTHHGAYGTRFVDVEVVNSTVGGAGIRVYEESGGGQTRFTVIKSPTIVDSLVPIDMTFAPTGHPDVGTRISIPVEVQQPLIRRARQGCRFENAYVRIQGGTYHAASTVVADSAAYYLKNTSLRLHGGPVIDYGDTATGSGVRVYDQDPTVSSTFEVFGLLDFRHSPAGVVSTLIRNAANTILRVGTVRATQMPPTVLNTAPVPGSWLEWFTLQNATSSESLTVTGSSIADAAILAPLGRTNGRDLVLECDPNGSNRTLATLPAAMRRGTRLAIIHRGTANTVTVTHGGNVLLSAGASLALNAGEILQLVYGSLDELRWRSCVERVGIAVASHQGPGGDHCALSDDDAAENGDVRAKPRTVTDRDWRELLAPASAIRVRGAVVCGRNQRPRPDCSIVADVDPACGEQVDRDVDEDARAYTQPREVAVVIAAFEDPRALTDLGTSGLQHEGSQPCGDDAHPCGACHRPRSPHDRDRSVGACGFIVGLTHQ</sequence>
<evidence type="ECO:0000313" key="2">
    <source>
        <dbReference type="EMBL" id="KAK2701938.1"/>
    </source>
</evidence>
<dbReference type="EMBL" id="JAVRJZ010001123">
    <property type="protein sequence ID" value="KAK2701938.1"/>
    <property type="molecule type" value="Genomic_DNA"/>
</dbReference>
<protein>
    <recommendedName>
        <fullName evidence="1">Depolymerase 2 capsule K5-specific C-terminal domain-containing protein</fullName>
    </recommendedName>
</protein>